<dbReference type="InterPro" id="IPR045864">
    <property type="entry name" value="aa-tRNA-synth_II/BPL/LPL"/>
</dbReference>
<dbReference type="NCBIfam" id="TIGR00459">
    <property type="entry name" value="aspS_bact"/>
    <property type="match status" value="1"/>
</dbReference>
<keyword evidence="7" id="KW-0963">Cytoplasm</keyword>
<keyword evidence="5 7" id="KW-0648">Protein biosynthesis</keyword>
<comment type="subunit">
    <text evidence="7">Homodimer.</text>
</comment>
<dbReference type="Gene3D" id="3.30.1360.30">
    <property type="entry name" value="GAD-like domain"/>
    <property type="match status" value="1"/>
</dbReference>
<dbReference type="Gene3D" id="3.30.930.10">
    <property type="entry name" value="Bira Bifunctional Protein, Domain 2"/>
    <property type="match status" value="1"/>
</dbReference>
<feature type="binding site" evidence="7">
    <location>
        <position position="465"/>
    </location>
    <ligand>
        <name>ATP</name>
        <dbReference type="ChEBI" id="CHEBI:30616"/>
    </ligand>
</feature>
<dbReference type="HAMAP" id="MF_00044">
    <property type="entry name" value="Asp_tRNA_synth_type1"/>
    <property type="match status" value="1"/>
</dbReference>
<dbReference type="PRINTS" id="PR01042">
    <property type="entry name" value="TRNASYNTHASP"/>
</dbReference>
<dbReference type="GO" id="GO:0006422">
    <property type="term" value="P:aspartyl-tRNA aminoacylation"/>
    <property type="evidence" value="ECO:0007669"/>
    <property type="project" value="UniProtKB-UniRule"/>
</dbReference>
<dbReference type="AlphaFoldDB" id="A0A7C0VAU4"/>
<feature type="binding site" evidence="7">
    <location>
        <position position="432"/>
    </location>
    <ligand>
        <name>L-aspartate</name>
        <dbReference type="ChEBI" id="CHEBI:29991"/>
    </ligand>
</feature>
<proteinExistence type="inferred from homology"/>
<accession>A0A7C0VAU4</accession>
<feature type="binding site" evidence="7">
    <location>
        <begin position="517"/>
        <end position="520"/>
    </location>
    <ligand>
        <name>ATP</name>
        <dbReference type="ChEBI" id="CHEBI:30616"/>
    </ligand>
</feature>
<name>A0A7C0VAU4_UNCW3</name>
<keyword evidence="6 7" id="KW-0030">Aminoacyl-tRNA synthetase</keyword>
<dbReference type="InterPro" id="IPR004365">
    <property type="entry name" value="NA-bd_OB_tRNA"/>
</dbReference>
<feature type="binding site" evidence="7">
    <location>
        <position position="229"/>
    </location>
    <ligand>
        <name>ATP</name>
        <dbReference type="ChEBI" id="CHEBI:30616"/>
    </ligand>
</feature>
<dbReference type="SUPFAM" id="SSF55261">
    <property type="entry name" value="GAD domain-like"/>
    <property type="match status" value="1"/>
</dbReference>
<dbReference type="CDD" id="cd00777">
    <property type="entry name" value="AspRS_core"/>
    <property type="match status" value="1"/>
</dbReference>
<keyword evidence="3 7" id="KW-0547">Nucleotide-binding</keyword>
<dbReference type="InterPro" id="IPR006195">
    <property type="entry name" value="aa-tRNA-synth_II"/>
</dbReference>
<dbReference type="GO" id="GO:0003676">
    <property type="term" value="F:nucleic acid binding"/>
    <property type="evidence" value="ECO:0007669"/>
    <property type="project" value="InterPro"/>
</dbReference>
<comment type="caution">
    <text evidence="7">Lacks conserved residue(s) required for the propagation of feature annotation.</text>
</comment>
<dbReference type="SUPFAM" id="SSF50249">
    <property type="entry name" value="Nucleic acid-binding proteins"/>
    <property type="match status" value="1"/>
</dbReference>
<dbReference type="Gene3D" id="2.40.50.140">
    <property type="entry name" value="Nucleic acid-binding proteins"/>
    <property type="match status" value="1"/>
</dbReference>
<dbReference type="GO" id="GO:0004815">
    <property type="term" value="F:aspartate-tRNA ligase activity"/>
    <property type="evidence" value="ECO:0007669"/>
    <property type="project" value="UniProtKB-UniRule"/>
</dbReference>
<reference evidence="9" key="1">
    <citation type="journal article" date="2020" name="mSystems">
        <title>Genome- and Community-Level Interaction Insights into Carbon Utilization and Element Cycling Functions of Hydrothermarchaeota in Hydrothermal Sediment.</title>
        <authorList>
            <person name="Zhou Z."/>
            <person name="Liu Y."/>
            <person name="Xu W."/>
            <person name="Pan J."/>
            <person name="Luo Z.H."/>
            <person name="Li M."/>
        </authorList>
    </citation>
    <scope>NUCLEOTIDE SEQUENCE [LARGE SCALE GENOMIC DNA]</scope>
    <source>
        <strain evidence="9">HyVt-102</strain>
    </source>
</reference>
<dbReference type="Pfam" id="PF00152">
    <property type="entry name" value="tRNA-synt_2"/>
    <property type="match status" value="1"/>
</dbReference>
<dbReference type="PANTHER" id="PTHR22594">
    <property type="entry name" value="ASPARTYL/LYSYL-TRNA SYNTHETASE"/>
    <property type="match status" value="1"/>
</dbReference>
<dbReference type="PANTHER" id="PTHR22594:SF5">
    <property type="entry name" value="ASPARTATE--TRNA LIGASE, MITOCHONDRIAL"/>
    <property type="match status" value="1"/>
</dbReference>
<comment type="caution">
    <text evidence="9">The sequence shown here is derived from an EMBL/GenBank/DDBJ whole genome shotgun (WGS) entry which is preliminary data.</text>
</comment>
<evidence type="ECO:0000256" key="4">
    <source>
        <dbReference type="ARBA" id="ARBA00022840"/>
    </source>
</evidence>
<evidence type="ECO:0000256" key="2">
    <source>
        <dbReference type="ARBA" id="ARBA00022598"/>
    </source>
</evidence>
<dbReference type="CDD" id="cd04317">
    <property type="entry name" value="EcAspRS_like_N"/>
    <property type="match status" value="1"/>
</dbReference>
<dbReference type="InterPro" id="IPR002312">
    <property type="entry name" value="Asp/Asn-tRNA-synth_IIb"/>
</dbReference>
<dbReference type="SUPFAM" id="SSF55681">
    <property type="entry name" value="Class II aaRS and biotin synthetases"/>
    <property type="match status" value="1"/>
</dbReference>
<evidence type="ECO:0000256" key="3">
    <source>
        <dbReference type="ARBA" id="ARBA00022741"/>
    </source>
</evidence>
<dbReference type="GO" id="GO:0005524">
    <property type="term" value="F:ATP binding"/>
    <property type="evidence" value="ECO:0007669"/>
    <property type="project" value="UniProtKB-UniRule"/>
</dbReference>
<gene>
    <name evidence="7 9" type="primary">aspS</name>
    <name evidence="9" type="ORF">ENF18_03685</name>
</gene>
<keyword evidence="4 7" id="KW-0067">ATP-binding</keyword>
<dbReference type="GO" id="GO:0005737">
    <property type="term" value="C:cytoplasm"/>
    <property type="evidence" value="ECO:0007669"/>
    <property type="project" value="UniProtKB-SubCell"/>
</dbReference>
<dbReference type="PROSITE" id="PS50862">
    <property type="entry name" value="AA_TRNA_LIGASE_II"/>
    <property type="match status" value="1"/>
</dbReference>
<comment type="catalytic activity">
    <reaction evidence="7">
        <text>tRNA(Asx) + L-aspartate + ATP = L-aspartyl-tRNA(Asx) + AMP + diphosphate</text>
        <dbReference type="Rhea" id="RHEA:18349"/>
        <dbReference type="Rhea" id="RHEA-COMP:9710"/>
        <dbReference type="Rhea" id="RHEA-COMP:9711"/>
        <dbReference type="ChEBI" id="CHEBI:29991"/>
        <dbReference type="ChEBI" id="CHEBI:30616"/>
        <dbReference type="ChEBI" id="CHEBI:33019"/>
        <dbReference type="ChEBI" id="CHEBI:78442"/>
        <dbReference type="ChEBI" id="CHEBI:78516"/>
        <dbReference type="ChEBI" id="CHEBI:456215"/>
        <dbReference type="EC" id="6.1.1.23"/>
    </reaction>
</comment>
<organism evidence="9">
    <name type="scientific">candidate division WOR-3 bacterium</name>
    <dbReference type="NCBI Taxonomy" id="2052148"/>
    <lineage>
        <taxon>Bacteria</taxon>
        <taxon>Bacteria division WOR-3</taxon>
    </lineage>
</organism>
<dbReference type="EC" id="6.1.1.23" evidence="7"/>
<comment type="subcellular location">
    <subcellularLocation>
        <location evidence="7">Cytoplasm</location>
    </subcellularLocation>
</comment>
<evidence type="ECO:0000256" key="5">
    <source>
        <dbReference type="ARBA" id="ARBA00022917"/>
    </source>
</evidence>
<evidence type="ECO:0000256" key="6">
    <source>
        <dbReference type="ARBA" id="ARBA00023146"/>
    </source>
</evidence>
<feature type="domain" description="Aminoacyl-transfer RNA synthetases class-II family profile" evidence="8">
    <location>
        <begin position="141"/>
        <end position="538"/>
    </location>
</feature>
<dbReference type="InterPro" id="IPR012340">
    <property type="entry name" value="NA-bd_OB-fold"/>
</dbReference>
<feature type="site" description="Important for tRNA non-discrimination" evidence="7">
    <location>
        <position position="31"/>
    </location>
</feature>
<dbReference type="Pfam" id="PF01336">
    <property type="entry name" value="tRNA_anti-codon"/>
    <property type="match status" value="1"/>
</dbReference>
<feature type="binding site" evidence="7">
    <location>
        <position position="220"/>
    </location>
    <ligand>
        <name>L-aspartate</name>
        <dbReference type="ChEBI" id="CHEBI:29991"/>
    </ligand>
</feature>
<dbReference type="InterPro" id="IPR047089">
    <property type="entry name" value="Asp-tRNA-ligase_1_N"/>
</dbReference>
<feature type="binding site" evidence="7">
    <location>
        <begin position="220"/>
        <end position="222"/>
    </location>
    <ligand>
        <name>ATP</name>
        <dbReference type="ChEBI" id="CHEBI:30616"/>
    </ligand>
</feature>
<dbReference type="EMBL" id="DQWE01000174">
    <property type="protein sequence ID" value="HDI82877.1"/>
    <property type="molecule type" value="Genomic_DNA"/>
</dbReference>
<comment type="function">
    <text evidence="7">Aspartyl-tRNA synthetase with relaxed tRNA specificity since it is able to aspartylate not only its cognate tRNA(Asp) but also tRNA(Asn). Reaction proceeds in two steps: L-aspartate is first activated by ATP to form Asp-AMP and then transferred to the acceptor end of tRNA(Asp/Asn).</text>
</comment>
<feature type="binding site" evidence="7">
    <location>
        <position position="472"/>
    </location>
    <ligand>
        <name>L-aspartate</name>
        <dbReference type="ChEBI" id="CHEBI:29991"/>
    </ligand>
</feature>
<feature type="region of interest" description="Aspartate" evidence="7">
    <location>
        <begin position="198"/>
        <end position="201"/>
    </location>
</feature>
<evidence type="ECO:0000256" key="1">
    <source>
        <dbReference type="ARBA" id="ARBA00006303"/>
    </source>
</evidence>
<dbReference type="InterPro" id="IPR004524">
    <property type="entry name" value="Asp-tRNA-ligase_1"/>
</dbReference>
<evidence type="ECO:0000313" key="9">
    <source>
        <dbReference type="EMBL" id="HDI82877.1"/>
    </source>
</evidence>
<sequence length="571" mass="66451">MIRDVNCGELREKDSGRHVRIAGWVRKIRDHGEIIFIDLWDRYGKTQVFIPSDREELKEKVREIGLEWVVLFEGEVRERPEEMKNRKIPTGGIEVVAERMEVLNRSRVPPFVVGEEIKAGEELRYRYRYLDLRRRRMIKNFEIRHRVMQVVRDYLDRNGFIEVETPYLAKSTPEGARDFIVPSRLHPGKFYALAQSPQIYKQILMVSGFDRYYQFARCFRDEDLRGDRQFEHTQIDIEFSFPEEEDVFNLTEGLMADIFKQVRGIELETPFPRMKYIQSMEKYGTDKPDLRNPLMIEEFTERVKDSPFRVFSSSEYTGGIRVKRILSRRDIQELEERIKKEGGKGVLYLVKEGEYRGSFVKHHPDLDTFGLNDGETLLLISGERKQALTLLGILRNILGEKLGLIQDGFRFVWITRFPLFELDEDENITPCHHIFTMPAVSIEEVRENPTTAEGMQYDLVLNGVELASGSIRNHNPEIQRELFRIMGLSEDEIEERFGFLLEALSLGAPPHGGIAPGLDRLCMLLAGEESIRDVIAFPKTYQGLGLMEGSPSYVHKELLRELHIKVVDDDA</sequence>
<dbReference type="InterPro" id="IPR004364">
    <property type="entry name" value="Aa-tRNA-synt_II"/>
</dbReference>
<dbReference type="GO" id="GO:0050560">
    <property type="term" value="F:aspartate-tRNA(Asn) ligase activity"/>
    <property type="evidence" value="ECO:0007669"/>
    <property type="project" value="UniProtKB-EC"/>
</dbReference>
<protein>
    <recommendedName>
        <fullName evidence="7">Aspartate--tRNA(Asp/Asn) ligase</fullName>
        <ecNumber evidence="7">6.1.1.23</ecNumber>
    </recommendedName>
    <alternativeName>
        <fullName evidence="7">Aspartyl-tRNA synthetase</fullName>
        <shortName evidence="7">AspRS</shortName>
    </alternativeName>
    <alternativeName>
        <fullName evidence="7">Non-discriminating aspartyl-tRNA synthetase</fullName>
        <shortName evidence="7">ND-AspRS</shortName>
    </alternativeName>
</protein>
<keyword evidence="2 7" id="KW-0436">Ligase</keyword>
<feature type="binding site" evidence="7">
    <location>
        <position position="174"/>
    </location>
    <ligand>
        <name>L-aspartate</name>
        <dbReference type="ChEBI" id="CHEBI:29991"/>
    </ligand>
</feature>
<dbReference type="InterPro" id="IPR047090">
    <property type="entry name" value="AspRS_core"/>
</dbReference>
<evidence type="ECO:0000256" key="7">
    <source>
        <dbReference type="HAMAP-Rule" id="MF_00044"/>
    </source>
</evidence>
<dbReference type="NCBIfam" id="NF001750">
    <property type="entry name" value="PRK00476.1"/>
    <property type="match status" value="1"/>
</dbReference>
<dbReference type="InterPro" id="IPR004115">
    <property type="entry name" value="GAD-like_sf"/>
</dbReference>
<comment type="similarity">
    <text evidence="1 7">Belongs to the class-II aminoacyl-tRNA synthetase family. Type 1 subfamily.</text>
</comment>
<evidence type="ECO:0000259" key="8">
    <source>
        <dbReference type="PROSITE" id="PS50862"/>
    </source>
</evidence>
<dbReference type="Proteomes" id="UP000885847">
    <property type="component" value="Unassembled WGS sequence"/>
</dbReference>